<feature type="domain" description="FAD-binding" evidence="6">
    <location>
        <begin position="3"/>
        <end position="343"/>
    </location>
</feature>
<feature type="binding site" evidence="5">
    <location>
        <position position="101"/>
    </location>
    <ligand>
        <name>FAD</name>
        <dbReference type="ChEBI" id="CHEBI:57692"/>
    </ligand>
</feature>
<feature type="binding site" evidence="5">
    <location>
        <position position="293"/>
    </location>
    <ligand>
        <name>FAD</name>
        <dbReference type="ChEBI" id="CHEBI:57692"/>
    </ligand>
</feature>
<dbReference type="InterPro" id="IPR043683">
    <property type="entry name" value="TetX_monooxygenase"/>
</dbReference>
<comment type="subcellular location">
    <subcellularLocation>
        <location evidence="5">Cytoplasm</location>
    </subcellularLocation>
</comment>
<dbReference type="RefSeq" id="WP_249585384.1">
    <property type="nucleotide sequence ID" value="NZ_BAAAQL010000045.1"/>
</dbReference>
<dbReference type="SUPFAM" id="SSF51905">
    <property type="entry name" value="FAD/NAD(P)-binding domain"/>
    <property type="match status" value="1"/>
</dbReference>
<accession>A0ABY4PLE0</accession>
<comment type="cofactor">
    <cofactor evidence="5">
        <name>FAD</name>
        <dbReference type="ChEBI" id="CHEBI:57692"/>
    </cofactor>
</comment>
<dbReference type="PANTHER" id="PTHR46972">
    <property type="entry name" value="MONOOXYGENASE ASQM-RELATED"/>
    <property type="match status" value="1"/>
</dbReference>
<dbReference type="PRINTS" id="PR00420">
    <property type="entry name" value="RNGMNOXGNASE"/>
</dbReference>
<evidence type="ECO:0000313" key="8">
    <source>
        <dbReference type="Proteomes" id="UP000829992"/>
    </source>
</evidence>
<reference evidence="7 8" key="1">
    <citation type="submission" date="2022-05" db="EMBL/GenBank/DDBJ databases">
        <authorList>
            <person name="Zhou X."/>
            <person name="Li K."/>
            <person name="Man Y."/>
        </authorList>
    </citation>
    <scope>NUCLEOTIDE SEQUENCE [LARGE SCALE GENOMIC DNA]</scope>
    <source>
        <strain evidence="7 8">MS405</strain>
    </source>
</reference>
<dbReference type="GO" id="GO:0004497">
    <property type="term" value="F:monooxygenase activity"/>
    <property type="evidence" value="ECO:0007669"/>
    <property type="project" value="UniProtKB-KW"/>
</dbReference>
<dbReference type="EC" id="1.14.13.-" evidence="5"/>
<proteinExistence type="inferred from homology"/>
<feature type="binding site" evidence="5">
    <location>
        <position position="47"/>
    </location>
    <ligand>
        <name>FAD</name>
        <dbReference type="ChEBI" id="CHEBI:57692"/>
    </ligand>
</feature>
<dbReference type="PANTHER" id="PTHR46972:SF1">
    <property type="entry name" value="FAD DEPENDENT OXIDOREDUCTASE DOMAIN-CONTAINING PROTEIN"/>
    <property type="match status" value="1"/>
</dbReference>
<evidence type="ECO:0000313" key="7">
    <source>
        <dbReference type="EMBL" id="UQT53886.1"/>
    </source>
</evidence>
<dbReference type="HAMAP" id="MF_00845">
    <property type="entry name" value="TetX_monooxygenase"/>
    <property type="match status" value="1"/>
</dbReference>
<dbReference type="Pfam" id="PF01494">
    <property type="entry name" value="FAD_binding_3"/>
    <property type="match status" value="1"/>
</dbReference>
<comment type="subunit">
    <text evidence="5">Monomer.</text>
</comment>
<keyword evidence="3 5" id="KW-0560">Oxidoreductase</keyword>
<keyword evidence="5" id="KW-0547">Nucleotide-binding</keyword>
<dbReference type="InterPro" id="IPR036188">
    <property type="entry name" value="FAD/NAD-bd_sf"/>
</dbReference>
<keyword evidence="5" id="KW-0521">NADP</keyword>
<evidence type="ECO:0000259" key="6">
    <source>
        <dbReference type="Pfam" id="PF01494"/>
    </source>
</evidence>
<comment type="catalytic activity">
    <reaction evidence="5">
        <text>a tetracycline + NADPH + O2 + H(+) = an 11a-hydroxytetracycline + NADP(+) + H2O</text>
        <dbReference type="Rhea" id="RHEA:61444"/>
        <dbReference type="ChEBI" id="CHEBI:15377"/>
        <dbReference type="ChEBI" id="CHEBI:15378"/>
        <dbReference type="ChEBI" id="CHEBI:15379"/>
        <dbReference type="ChEBI" id="CHEBI:57783"/>
        <dbReference type="ChEBI" id="CHEBI:58349"/>
        <dbReference type="ChEBI" id="CHEBI:144644"/>
        <dbReference type="ChEBI" id="CHEBI:144645"/>
    </reaction>
</comment>
<feature type="binding site" evidence="5">
    <location>
        <position position="40"/>
    </location>
    <ligand>
        <name>NADPH</name>
        <dbReference type="ChEBI" id="CHEBI:57783"/>
    </ligand>
</feature>
<evidence type="ECO:0000256" key="3">
    <source>
        <dbReference type="ARBA" id="ARBA00023002"/>
    </source>
</evidence>
<evidence type="ECO:0000256" key="4">
    <source>
        <dbReference type="ARBA" id="ARBA00023033"/>
    </source>
</evidence>
<dbReference type="Proteomes" id="UP000829992">
    <property type="component" value="Chromosome"/>
</dbReference>
<gene>
    <name evidence="7" type="ORF">M4V62_01665</name>
</gene>
<keyword evidence="4 5" id="KW-0503">Monooxygenase</keyword>
<keyword evidence="8" id="KW-1185">Reference proteome</keyword>
<evidence type="ECO:0000256" key="2">
    <source>
        <dbReference type="ARBA" id="ARBA00022827"/>
    </source>
</evidence>
<dbReference type="Gene3D" id="3.50.50.60">
    <property type="entry name" value="FAD/NAD(P)-binding domain"/>
    <property type="match status" value="1"/>
</dbReference>
<comment type="domain">
    <text evidence="5">Consists of an N-terminal FAD-binding domain with a Rossman fold and a C-terminal substrate-binding domain.</text>
</comment>
<evidence type="ECO:0000256" key="5">
    <source>
        <dbReference type="HAMAP-Rule" id="MF_00845"/>
    </source>
</evidence>
<evidence type="ECO:0000256" key="1">
    <source>
        <dbReference type="ARBA" id="ARBA00022630"/>
    </source>
</evidence>
<sequence>MTTDVTIIGAGLGGLTLARVLHMHGIPATVYEAEASPTARSQGGMLDIHEDNGQPALRAAGLTDEFRALILEGREAMRILDTDGTVLFDDDSTRGRPEVQRGELRQILLDSLPAGTVRWGRKVRNTRALGEGRHEVTFADGTTVVTSLLVGADGAWSRVRPLLTDVTPEYIGHSYVETYLLDGDNRHPASAKAVGGGSLFVLAPGKGISVHRESGGNLHTYVALSRSQDWFAGIDFTDADAAAVRIAQEFDGWAPELTALITDGETAPVLRTLNALPVGLRWDRVPGVTLIGDAAHLAAPNGEGANLAMYDGAELGKALAAHPDDVEAALTEYEQAMFPRSEAAAADGAHLHELLFGDDAPHGLIDMFTGHDVAPAQ</sequence>
<keyword evidence="1 5" id="KW-0285">Flavoprotein</keyword>
<protein>
    <recommendedName>
        <fullName evidence="5">Flavin-dependent monooxygenase</fullName>
    </recommendedName>
    <alternativeName>
        <fullName evidence="5">TetX monooxygenase</fullName>
        <shortName evidence="5">TetX</shortName>
        <ecNumber evidence="5">1.14.13.-</ecNumber>
    </alternativeName>
</protein>
<organism evidence="7 8">
    <name type="scientific">Streptomyces durmitorensis</name>
    <dbReference type="NCBI Taxonomy" id="319947"/>
    <lineage>
        <taxon>Bacteria</taxon>
        <taxon>Bacillati</taxon>
        <taxon>Actinomycetota</taxon>
        <taxon>Actinomycetes</taxon>
        <taxon>Kitasatosporales</taxon>
        <taxon>Streptomycetaceae</taxon>
        <taxon>Streptomyces</taxon>
    </lineage>
</organism>
<keyword evidence="5" id="KW-0963">Cytoplasm</keyword>
<comment type="function">
    <text evidence="5">An FAD-requiring monooxygenase active on some tetracycline antibiotic derivatives, which leads to their inactivation. Hydroxylates carbon 11a of tetracycline and some analogs.</text>
</comment>
<comment type="similarity">
    <text evidence="5">Belongs to the aromatic-ring hydroxylase family. TetX subfamily.</text>
</comment>
<dbReference type="InterPro" id="IPR002938">
    <property type="entry name" value="FAD-bd"/>
</dbReference>
<keyword evidence="2 5" id="KW-0274">FAD</keyword>
<dbReference type="EMBL" id="CP097289">
    <property type="protein sequence ID" value="UQT53886.1"/>
    <property type="molecule type" value="Genomic_DNA"/>
</dbReference>
<name>A0ABY4PLE0_9ACTN</name>